<dbReference type="Proteomes" id="UP000503820">
    <property type="component" value="Unassembled WGS sequence"/>
</dbReference>
<evidence type="ECO:0000313" key="3">
    <source>
        <dbReference type="EMBL" id="GFM35727.1"/>
    </source>
</evidence>
<keyword evidence="1" id="KW-1133">Transmembrane helix</keyword>
<dbReference type="Pfam" id="PF00037">
    <property type="entry name" value="Fer4"/>
    <property type="match status" value="1"/>
</dbReference>
<comment type="caution">
    <text evidence="3">The sequence shown here is derived from an EMBL/GenBank/DDBJ whole genome shotgun (WGS) entry which is preliminary data.</text>
</comment>
<feature type="transmembrane region" description="Helical" evidence="1">
    <location>
        <begin position="81"/>
        <end position="100"/>
    </location>
</feature>
<feature type="transmembrane region" description="Helical" evidence="1">
    <location>
        <begin position="300"/>
        <end position="321"/>
    </location>
</feature>
<dbReference type="Gene3D" id="3.30.70.20">
    <property type="match status" value="1"/>
</dbReference>
<dbReference type="Pfam" id="PF12801">
    <property type="entry name" value="Fer4_5"/>
    <property type="match status" value="2"/>
</dbReference>
<protein>
    <submittedName>
        <fullName evidence="3">(4Fe-4S)-binding protein</fullName>
    </submittedName>
</protein>
<sequence length="436" mass="46384">MRYGLAVPLLGILLLGAHTLRTGDVWLTSFVVTIFCLALTRQGWARLVTAAVLFGASLLWVRTGISLVHMRMMMGQDWLRLAAIMGGVSLFSLTGAGMLLSAPARARYMRHAATAVPQAAAFMVCALLLLVSRDQATRVTLLLSDRFFPGSGMLQIVLMSIYAAVVCGLLLDNRKARRVRAATWAFFSAVFFGQLALGLAGVERLLMTGTLHMPVPALVIAGPLFRGDGFFMLILFSVSVLLVGPAWCSHLCYIGAWDDRLSRVRKGAPAPLPAWAGTVRAGIAVTVFGTALGLRLAGASLGLALALAAAFGLAGVAVMMACSSRAGTMAHCSAFCPLGLAGNLLSAVSPWRLRINDRCTRCGACTRVCRYNALAPCQVEKGRPALSCSLCRDCTTVCAHGAMELTFFRASPAFSKRLFVVLVSSLHAVFLAVARI</sequence>
<evidence type="ECO:0000313" key="4">
    <source>
        <dbReference type="Proteomes" id="UP000503820"/>
    </source>
</evidence>
<feature type="transmembrane region" description="Helical" evidence="1">
    <location>
        <begin position="43"/>
        <end position="61"/>
    </location>
</feature>
<feature type="transmembrane region" description="Helical" evidence="1">
    <location>
        <begin position="231"/>
        <end position="253"/>
    </location>
</feature>
<keyword evidence="4" id="KW-1185">Reference proteome</keyword>
<evidence type="ECO:0000259" key="2">
    <source>
        <dbReference type="PROSITE" id="PS51379"/>
    </source>
</evidence>
<dbReference type="InterPro" id="IPR017896">
    <property type="entry name" value="4Fe4S_Fe-S-bd"/>
</dbReference>
<feature type="transmembrane region" description="Helical" evidence="1">
    <location>
        <begin position="183"/>
        <end position="202"/>
    </location>
</feature>
<gene>
    <name evidence="3" type="ORF">DSM19430T_04110</name>
</gene>
<dbReference type="AlphaFoldDB" id="A0A7J0BPU4"/>
<dbReference type="SUPFAM" id="SSF54862">
    <property type="entry name" value="4Fe-4S ferredoxins"/>
    <property type="match status" value="1"/>
</dbReference>
<keyword evidence="1" id="KW-0812">Transmembrane</keyword>
<feature type="transmembrane region" description="Helical" evidence="1">
    <location>
        <begin position="274"/>
        <end position="294"/>
    </location>
</feature>
<feature type="transmembrane region" description="Helical" evidence="1">
    <location>
        <begin position="152"/>
        <end position="171"/>
    </location>
</feature>
<feature type="domain" description="4Fe-4S ferredoxin-type" evidence="2">
    <location>
        <begin position="351"/>
        <end position="379"/>
    </location>
</feature>
<dbReference type="PROSITE" id="PS51379">
    <property type="entry name" value="4FE4S_FER_2"/>
    <property type="match status" value="1"/>
</dbReference>
<feature type="transmembrane region" description="Helical" evidence="1">
    <location>
        <begin position="112"/>
        <end position="131"/>
    </location>
</feature>
<name>A0A7J0BPU4_9BACT</name>
<organism evidence="3 4">
    <name type="scientific">Desulfovibrio psychrotolerans</name>
    <dbReference type="NCBI Taxonomy" id="415242"/>
    <lineage>
        <taxon>Bacteria</taxon>
        <taxon>Pseudomonadati</taxon>
        <taxon>Thermodesulfobacteriota</taxon>
        <taxon>Desulfovibrionia</taxon>
        <taxon>Desulfovibrionales</taxon>
        <taxon>Desulfovibrionaceae</taxon>
        <taxon>Desulfovibrio</taxon>
    </lineage>
</organism>
<proteinExistence type="predicted"/>
<dbReference type="EMBL" id="BLVP01000001">
    <property type="protein sequence ID" value="GFM35727.1"/>
    <property type="molecule type" value="Genomic_DNA"/>
</dbReference>
<accession>A0A7J0BPU4</accession>
<evidence type="ECO:0000256" key="1">
    <source>
        <dbReference type="SAM" id="Phobius"/>
    </source>
</evidence>
<feature type="transmembrane region" description="Helical" evidence="1">
    <location>
        <begin position="418"/>
        <end position="434"/>
    </location>
</feature>
<reference evidence="3 4" key="1">
    <citation type="submission" date="2020-05" db="EMBL/GenBank/DDBJ databases">
        <title>Draft genome sequence of Desulfovibrio psychrotolerans JS1T.</title>
        <authorList>
            <person name="Ueno A."/>
            <person name="Tamazawa S."/>
            <person name="Tamamura S."/>
            <person name="Murakami T."/>
            <person name="Kiyama T."/>
            <person name="Inomata H."/>
            <person name="Amano Y."/>
            <person name="Miyakawa K."/>
            <person name="Tamaki H."/>
            <person name="Naganuma T."/>
            <person name="Kaneko K."/>
        </authorList>
    </citation>
    <scope>NUCLEOTIDE SEQUENCE [LARGE SCALE GENOMIC DNA]</scope>
    <source>
        <strain evidence="3 4">JS1</strain>
    </source>
</reference>
<keyword evidence="1" id="KW-0472">Membrane</keyword>